<evidence type="ECO:0000256" key="9">
    <source>
        <dbReference type="ARBA" id="ARBA00023012"/>
    </source>
</evidence>
<evidence type="ECO:0000256" key="7">
    <source>
        <dbReference type="ARBA" id="ARBA00022777"/>
    </source>
</evidence>
<gene>
    <name evidence="11" type="ORF">BAY60_23875</name>
</gene>
<dbReference type="Pfam" id="PF00512">
    <property type="entry name" value="HisKA"/>
    <property type="match status" value="1"/>
</dbReference>
<evidence type="ECO:0000256" key="5">
    <source>
        <dbReference type="ARBA" id="ARBA00022679"/>
    </source>
</evidence>
<dbReference type="SUPFAM" id="SSF47384">
    <property type="entry name" value="Homodimeric domain of signal transducing histidine kinase"/>
    <property type="match status" value="1"/>
</dbReference>
<dbReference type="Gene3D" id="1.10.287.130">
    <property type="match status" value="1"/>
</dbReference>
<keyword evidence="6" id="KW-0812">Transmembrane</keyword>
<evidence type="ECO:0000256" key="3">
    <source>
        <dbReference type="ARBA" id="ARBA00012438"/>
    </source>
</evidence>
<evidence type="ECO:0000256" key="6">
    <source>
        <dbReference type="ARBA" id="ARBA00022692"/>
    </source>
</evidence>
<dbReference type="SUPFAM" id="SSF55874">
    <property type="entry name" value="ATPase domain of HSP90 chaperone/DNA topoisomerase II/histidine kinase"/>
    <property type="match status" value="1"/>
</dbReference>
<evidence type="ECO:0000256" key="1">
    <source>
        <dbReference type="ARBA" id="ARBA00000085"/>
    </source>
</evidence>
<dbReference type="InterPro" id="IPR003661">
    <property type="entry name" value="HisK_dim/P_dom"/>
</dbReference>
<dbReference type="InterPro" id="IPR036097">
    <property type="entry name" value="HisK_dim/P_sf"/>
</dbReference>
<reference evidence="11 12" key="1">
    <citation type="submission" date="2016-07" db="EMBL/GenBank/DDBJ databases">
        <title>Draft genome sequence of Prauserella muralis DSM 45305, isolated from a mould-covered wall in an indoor environment.</title>
        <authorList>
            <person name="Ruckert C."/>
            <person name="Albersmeier A."/>
            <person name="Jiang C.-L."/>
            <person name="Jiang Y."/>
            <person name="Kalinowski J."/>
            <person name="Schneider O."/>
            <person name="Winkler A."/>
            <person name="Zotchev S.B."/>
        </authorList>
    </citation>
    <scope>NUCLEOTIDE SEQUENCE [LARGE SCALE GENOMIC DNA]</scope>
    <source>
        <strain evidence="11 12">DSM 45305</strain>
    </source>
</reference>
<comment type="catalytic activity">
    <reaction evidence="1">
        <text>ATP + protein L-histidine = ADP + protein N-phospho-L-histidine.</text>
        <dbReference type="EC" id="2.7.13.3"/>
    </reaction>
</comment>
<dbReference type="InterPro" id="IPR005467">
    <property type="entry name" value="His_kinase_dom"/>
</dbReference>
<dbReference type="InterPro" id="IPR004358">
    <property type="entry name" value="Sig_transdc_His_kin-like_C"/>
</dbReference>
<dbReference type="PROSITE" id="PS50109">
    <property type="entry name" value="HIS_KIN"/>
    <property type="match status" value="1"/>
</dbReference>
<dbReference type="GO" id="GO:0005886">
    <property type="term" value="C:plasma membrane"/>
    <property type="evidence" value="ECO:0007669"/>
    <property type="project" value="UniProtKB-SubCell"/>
</dbReference>
<proteinExistence type="predicted"/>
<dbReference type="InterPro" id="IPR050428">
    <property type="entry name" value="TCS_sensor_his_kinase"/>
</dbReference>
<dbReference type="PANTHER" id="PTHR45436:SF5">
    <property type="entry name" value="SENSOR HISTIDINE KINASE TRCS"/>
    <property type="match status" value="1"/>
</dbReference>
<dbReference type="EMBL" id="MASW01000005">
    <property type="protein sequence ID" value="PXY22824.1"/>
    <property type="molecule type" value="Genomic_DNA"/>
</dbReference>
<dbReference type="InterPro" id="IPR036890">
    <property type="entry name" value="HATPase_C_sf"/>
</dbReference>
<organism evidence="11 12">
    <name type="scientific">Prauserella muralis</name>
    <dbReference type="NCBI Taxonomy" id="588067"/>
    <lineage>
        <taxon>Bacteria</taxon>
        <taxon>Bacillati</taxon>
        <taxon>Actinomycetota</taxon>
        <taxon>Actinomycetes</taxon>
        <taxon>Pseudonocardiales</taxon>
        <taxon>Pseudonocardiaceae</taxon>
        <taxon>Prauserella</taxon>
    </lineage>
</organism>
<dbReference type="Gene3D" id="3.30.565.10">
    <property type="entry name" value="Histidine kinase-like ATPase, C-terminal domain"/>
    <property type="match status" value="1"/>
</dbReference>
<evidence type="ECO:0000256" key="4">
    <source>
        <dbReference type="ARBA" id="ARBA00022553"/>
    </source>
</evidence>
<dbReference type="EC" id="2.7.13.3" evidence="3"/>
<dbReference type="OrthoDB" id="5012372at2"/>
<keyword evidence="10" id="KW-0472">Membrane</keyword>
<dbReference type="SMART" id="SM00387">
    <property type="entry name" value="HATPase_c"/>
    <property type="match status" value="1"/>
</dbReference>
<protein>
    <recommendedName>
        <fullName evidence="3">histidine kinase</fullName>
        <ecNumber evidence="3">2.7.13.3</ecNumber>
    </recommendedName>
</protein>
<dbReference type="GO" id="GO:0000155">
    <property type="term" value="F:phosphorelay sensor kinase activity"/>
    <property type="evidence" value="ECO:0007669"/>
    <property type="project" value="InterPro"/>
</dbReference>
<sequence length="417" mass="43921">MTTSAAARLRRLRWLLTVLFTILNAAGLVVLAWLFIEQDREAGELRMDTELKQVTAAVLRLVQRTGDTGITTGYIGGDQIDTSCPEFAVLPAGAGEFDPHFSTRDCVAEDRRYLYGLARDAAASGRFVEGYVPGQGGELVRVVAQPFLNAAGQYAGAVVATSDPSAALARHRNVVLWVIGGCALLVSALAVTGHVLSGRAIRPAAAALEQQEVLLAETAHDLRTPVAALRALAETAWRNPAERPDLLPRTVRLAARMGSIIDDLLVRARLAAGVEVLAMQPVWLDQLVTAVVEETPAEGAQVTVTATPTKVNADPGLVQRAVGNLLGNAIRYGRQPGAPAIVHITVAGGRVTVADHGPGIDPSVAEESFDRFASGGGSSGLGLSIVRWTAQAHGGYLRVYNAQDGGAIFELAFPPVP</sequence>
<keyword evidence="4" id="KW-0597">Phosphoprotein</keyword>
<dbReference type="CDD" id="cd00075">
    <property type="entry name" value="HATPase"/>
    <property type="match status" value="1"/>
</dbReference>
<evidence type="ECO:0000313" key="11">
    <source>
        <dbReference type="EMBL" id="PXY22824.1"/>
    </source>
</evidence>
<comment type="subcellular location">
    <subcellularLocation>
        <location evidence="2">Cell membrane</location>
    </subcellularLocation>
</comment>
<accession>A0A2V4AS25</accession>
<dbReference type="CDD" id="cd00082">
    <property type="entry name" value="HisKA"/>
    <property type="match status" value="1"/>
</dbReference>
<evidence type="ECO:0000256" key="10">
    <source>
        <dbReference type="ARBA" id="ARBA00023136"/>
    </source>
</evidence>
<keyword evidence="8" id="KW-1133">Transmembrane helix</keyword>
<dbReference type="Pfam" id="PF02518">
    <property type="entry name" value="HATPase_c"/>
    <property type="match status" value="1"/>
</dbReference>
<keyword evidence="5" id="KW-0808">Transferase</keyword>
<dbReference type="AlphaFoldDB" id="A0A2V4AS25"/>
<keyword evidence="9" id="KW-0902">Two-component regulatory system</keyword>
<name>A0A2V4AS25_9PSEU</name>
<keyword evidence="7 11" id="KW-0418">Kinase</keyword>
<evidence type="ECO:0000256" key="2">
    <source>
        <dbReference type="ARBA" id="ARBA00004236"/>
    </source>
</evidence>
<evidence type="ECO:0000256" key="8">
    <source>
        <dbReference type="ARBA" id="ARBA00022989"/>
    </source>
</evidence>
<comment type="caution">
    <text evidence="11">The sequence shown here is derived from an EMBL/GenBank/DDBJ whole genome shotgun (WGS) entry which is preliminary data.</text>
</comment>
<dbReference type="Proteomes" id="UP000249915">
    <property type="component" value="Unassembled WGS sequence"/>
</dbReference>
<keyword evidence="12" id="KW-1185">Reference proteome</keyword>
<dbReference type="RefSeq" id="WP_112283433.1">
    <property type="nucleotide sequence ID" value="NZ_MASW01000005.1"/>
</dbReference>
<dbReference type="PRINTS" id="PR00344">
    <property type="entry name" value="BCTRLSENSOR"/>
</dbReference>
<dbReference type="InterPro" id="IPR003594">
    <property type="entry name" value="HATPase_dom"/>
</dbReference>
<dbReference type="SMART" id="SM00388">
    <property type="entry name" value="HisKA"/>
    <property type="match status" value="1"/>
</dbReference>
<evidence type="ECO:0000313" key="12">
    <source>
        <dbReference type="Proteomes" id="UP000249915"/>
    </source>
</evidence>
<dbReference type="PANTHER" id="PTHR45436">
    <property type="entry name" value="SENSOR HISTIDINE KINASE YKOH"/>
    <property type="match status" value="1"/>
</dbReference>